<dbReference type="PANTHER" id="PTHR10434">
    <property type="entry name" value="1-ACYL-SN-GLYCEROL-3-PHOSPHATE ACYLTRANSFERASE"/>
    <property type="match status" value="1"/>
</dbReference>
<dbReference type="GO" id="GO:0016746">
    <property type="term" value="F:acyltransferase activity"/>
    <property type="evidence" value="ECO:0007669"/>
    <property type="project" value="UniProtKB-KW"/>
</dbReference>
<dbReference type="PANTHER" id="PTHR10434:SF64">
    <property type="entry name" value="1-ACYL-SN-GLYCEROL-3-PHOSPHATE ACYLTRANSFERASE-RELATED"/>
    <property type="match status" value="1"/>
</dbReference>
<reference evidence="7 8" key="1">
    <citation type="submission" date="2023-11" db="EMBL/GenBank/DDBJ databases">
        <title>Paucibacter sp. nov., isolated from fresh soil in Korea.</title>
        <authorList>
            <person name="Le N.T.T."/>
        </authorList>
    </citation>
    <scope>NUCLEOTIDE SEQUENCE [LARGE SCALE GENOMIC DNA]</scope>
    <source>
        <strain evidence="7 8">R3-3</strain>
    </source>
</reference>
<evidence type="ECO:0000256" key="4">
    <source>
        <dbReference type="ARBA" id="ARBA00023098"/>
    </source>
</evidence>
<dbReference type="InterPro" id="IPR002123">
    <property type="entry name" value="Plipid/glycerol_acylTrfase"/>
</dbReference>
<accession>A0ABU5DAB3</accession>
<keyword evidence="8" id="KW-1185">Reference proteome</keyword>
<dbReference type="CDD" id="cd07989">
    <property type="entry name" value="LPLAT_AGPAT-like"/>
    <property type="match status" value="1"/>
</dbReference>
<evidence type="ECO:0000256" key="1">
    <source>
        <dbReference type="ARBA" id="ARBA00005189"/>
    </source>
</evidence>
<comment type="pathway">
    <text evidence="1">Lipid metabolism.</text>
</comment>
<evidence type="ECO:0000256" key="2">
    <source>
        <dbReference type="ARBA" id="ARBA00022516"/>
    </source>
</evidence>
<dbReference type="SUPFAM" id="SSF69593">
    <property type="entry name" value="Glycerol-3-phosphate (1)-acyltransferase"/>
    <property type="match status" value="1"/>
</dbReference>
<sequence length="249" mass="26606">MPRGLVAAGRLARLLLHVLRGLAIVHLRFGALDAAGRQRHIQQWSAGLLRVLGIGMTVHGTAQPGAKLIVANHASWLDISAVHALMPEARFVSKAAIRDWPVLGKLVDGAGTIYLERGSKRDALRVVHQTADALKAGDTVAFFPEGTVGPGTPLLPFHGNLLQAAIAAQQPVQPLVLRWHEPGQWFSTSTEFVGETTLLQSVGRILTAKGLAIELTLLPLVPVTAQSDRRALAETMREQIATVLTPVAG</sequence>
<organism evidence="7 8">
    <name type="scientific">Roseateles agri</name>
    <dbReference type="NCBI Taxonomy" id="3098619"/>
    <lineage>
        <taxon>Bacteria</taxon>
        <taxon>Pseudomonadati</taxon>
        <taxon>Pseudomonadota</taxon>
        <taxon>Betaproteobacteria</taxon>
        <taxon>Burkholderiales</taxon>
        <taxon>Sphaerotilaceae</taxon>
        <taxon>Roseateles</taxon>
    </lineage>
</organism>
<keyword evidence="4" id="KW-0443">Lipid metabolism</keyword>
<evidence type="ECO:0000256" key="5">
    <source>
        <dbReference type="ARBA" id="ARBA00023315"/>
    </source>
</evidence>
<dbReference type="EMBL" id="JAXCLA010000001">
    <property type="protein sequence ID" value="MDY0743227.1"/>
    <property type="molecule type" value="Genomic_DNA"/>
</dbReference>
<evidence type="ECO:0000259" key="6">
    <source>
        <dbReference type="SMART" id="SM00563"/>
    </source>
</evidence>
<comment type="caution">
    <text evidence="7">The sequence shown here is derived from an EMBL/GenBank/DDBJ whole genome shotgun (WGS) entry which is preliminary data.</text>
</comment>
<protein>
    <submittedName>
        <fullName evidence="7">Lysophospholipid acyltransferase family protein</fullName>
    </submittedName>
</protein>
<gene>
    <name evidence="7" type="ORF">SNE35_01850</name>
</gene>
<evidence type="ECO:0000313" key="8">
    <source>
        <dbReference type="Proteomes" id="UP001285263"/>
    </source>
</evidence>
<dbReference type="SMART" id="SM00563">
    <property type="entry name" value="PlsC"/>
    <property type="match status" value="1"/>
</dbReference>
<dbReference type="RefSeq" id="WP_320421080.1">
    <property type="nucleotide sequence ID" value="NZ_JAXCLA010000001.1"/>
</dbReference>
<dbReference type="Proteomes" id="UP001285263">
    <property type="component" value="Unassembled WGS sequence"/>
</dbReference>
<dbReference type="Pfam" id="PF01553">
    <property type="entry name" value="Acyltransferase"/>
    <property type="match status" value="1"/>
</dbReference>
<name>A0ABU5DAB3_9BURK</name>
<keyword evidence="5 7" id="KW-0012">Acyltransferase</keyword>
<keyword evidence="3" id="KW-0808">Transferase</keyword>
<proteinExistence type="predicted"/>
<evidence type="ECO:0000256" key="3">
    <source>
        <dbReference type="ARBA" id="ARBA00022679"/>
    </source>
</evidence>
<evidence type="ECO:0000313" key="7">
    <source>
        <dbReference type="EMBL" id="MDY0743227.1"/>
    </source>
</evidence>
<feature type="domain" description="Phospholipid/glycerol acyltransferase" evidence="6">
    <location>
        <begin position="67"/>
        <end position="180"/>
    </location>
</feature>
<keyword evidence="2" id="KW-0444">Lipid biosynthesis</keyword>